<sequence length="58" mass="5907">MTAPAATGHQAIQPEHICTGPGSHPDRLSDLFQPQTPRAPLTTGLAVGLCICSPSVTG</sequence>
<proteinExistence type="predicted"/>
<organism evidence="2 3">
    <name type="scientific">Rattus norvegicus</name>
    <name type="common">Rat</name>
    <dbReference type="NCBI Taxonomy" id="10116"/>
    <lineage>
        <taxon>Eukaryota</taxon>
        <taxon>Metazoa</taxon>
        <taxon>Chordata</taxon>
        <taxon>Craniata</taxon>
        <taxon>Vertebrata</taxon>
        <taxon>Euteleostomi</taxon>
        <taxon>Mammalia</taxon>
        <taxon>Eutheria</taxon>
        <taxon>Euarchontoglires</taxon>
        <taxon>Glires</taxon>
        <taxon>Rodentia</taxon>
        <taxon>Myomorpha</taxon>
        <taxon>Muroidea</taxon>
        <taxon>Muridae</taxon>
        <taxon>Murinae</taxon>
        <taxon>Rattus</taxon>
    </lineage>
</organism>
<evidence type="ECO:0000313" key="2">
    <source>
        <dbReference type="EMBL" id="EDM12681.1"/>
    </source>
</evidence>
<gene>
    <name evidence="2" type="ORF">rCG_48550</name>
</gene>
<accession>A6HZQ0</accession>
<reference evidence="3" key="1">
    <citation type="submission" date="2005-09" db="EMBL/GenBank/DDBJ databases">
        <authorList>
            <person name="Mural R.J."/>
            <person name="Li P.W."/>
            <person name="Adams M.D."/>
            <person name="Amanatides P.G."/>
            <person name="Baden-Tillson H."/>
            <person name="Barnstead M."/>
            <person name="Chin S.H."/>
            <person name="Dew I."/>
            <person name="Evans C.A."/>
            <person name="Ferriera S."/>
            <person name="Flanigan M."/>
            <person name="Fosler C."/>
            <person name="Glodek A."/>
            <person name="Gu Z."/>
            <person name="Holt R.A."/>
            <person name="Jennings D."/>
            <person name="Kraft C.L."/>
            <person name="Lu F."/>
            <person name="Nguyen T."/>
            <person name="Nusskern D.R."/>
            <person name="Pfannkoch C.M."/>
            <person name="Sitter C."/>
            <person name="Sutton G.G."/>
            <person name="Venter J.C."/>
            <person name="Wang Z."/>
            <person name="Woodage T."/>
            <person name="Zheng X.H."/>
            <person name="Zhong F."/>
        </authorList>
    </citation>
    <scope>NUCLEOTIDE SEQUENCE [LARGE SCALE GENOMIC DNA]</scope>
    <source>
        <strain>BN</strain>
        <strain evidence="3">Sprague-Dawley</strain>
    </source>
</reference>
<evidence type="ECO:0000256" key="1">
    <source>
        <dbReference type="SAM" id="MobiDB-lite"/>
    </source>
</evidence>
<feature type="region of interest" description="Disordered" evidence="1">
    <location>
        <begin position="1"/>
        <end position="36"/>
    </location>
</feature>
<protein>
    <submittedName>
        <fullName evidence="2">RCG48550</fullName>
    </submittedName>
</protein>
<dbReference type="EMBL" id="CH473953">
    <property type="protein sequence ID" value="EDM12681.1"/>
    <property type="molecule type" value="Genomic_DNA"/>
</dbReference>
<evidence type="ECO:0000313" key="3">
    <source>
        <dbReference type="Proteomes" id="UP000234681"/>
    </source>
</evidence>
<dbReference type="AlphaFoldDB" id="A6HZQ0"/>
<name>A6HZQ0_RAT</name>
<dbReference type="Proteomes" id="UP000234681">
    <property type="component" value="Chromosome 1"/>
</dbReference>